<keyword evidence="3" id="KW-1185">Reference proteome</keyword>
<evidence type="ECO:0000313" key="2">
    <source>
        <dbReference type="EMBL" id="KAJ3135362.1"/>
    </source>
</evidence>
<sequence length="327" mass="34136">MITPSDSDISFTSYARSIIKYLKEEPQPETGAFTLPASYTRLVVLVSGSSVGDAAVTVDVGTSDESHLVFATGSDKKSAQKATKVFPVLSADNTTLSVHIVFPAFKNKKQNKHVPKTLHTDIRITLPQSLVFFEMASAPHAAASLVWNGPDVALSFSVVVNVGTIRTYSPLNSAAIAISTAVGSILAFSAVHTNLLDLRVDAGEISLSENAYVAGAAHLHTNGGSITGSLRQFTSLDASVHSGSVALSLHPGIDEVIIKVKAKTGSISLDSYGFVGAYSARTEIGTVKVGGRNVHRVTGNTGWNGSPGGKGIIEASTNSGSVDLEFH</sequence>
<proteinExistence type="predicted"/>
<evidence type="ECO:0008006" key="4">
    <source>
        <dbReference type="Google" id="ProtNLM"/>
    </source>
</evidence>
<comment type="caution">
    <text evidence="2">The sequence shown here is derived from an EMBL/GenBank/DDBJ whole genome shotgun (WGS) entry which is preliminary data.</text>
</comment>
<gene>
    <name evidence="2" type="ORF">HK100_002853</name>
</gene>
<dbReference type="AlphaFoldDB" id="A0AAD5T736"/>
<organism evidence="2 3">
    <name type="scientific">Physocladia obscura</name>
    <dbReference type="NCBI Taxonomy" id="109957"/>
    <lineage>
        <taxon>Eukaryota</taxon>
        <taxon>Fungi</taxon>
        <taxon>Fungi incertae sedis</taxon>
        <taxon>Chytridiomycota</taxon>
        <taxon>Chytridiomycota incertae sedis</taxon>
        <taxon>Chytridiomycetes</taxon>
        <taxon>Chytridiales</taxon>
        <taxon>Chytriomycetaceae</taxon>
        <taxon>Physocladia</taxon>
    </lineage>
</organism>
<name>A0AAD5T736_9FUNG</name>
<dbReference type="EMBL" id="JADGJH010000168">
    <property type="protein sequence ID" value="KAJ3135362.1"/>
    <property type="molecule type" value="Genomic_DNA"/>
</dbReference>
<feature type="region of interest" description="Disordered" evidence="1">
    <location>
        <begin position="300"/>
        <end position="327"/>
    </location>
</feature>
<reference evidence="2" key="1">
    <citation type="submission" date="2020-05" db="EMBL/GenBank/DDBJ databases">
        <title>Phylogenomic resolution of chytrid fungi.</title>
        <authorList>
            <person name="Stajich J.E."/>
            <person name="Amses K."/>
            <person name="Simmons R."/>
            <person name="Seto K."/>
            <person name="Myers J."/>
            <person name="Bonds A."/>
            <person name="Quandt C.A."/>
            <person name="Barry K."/>
            <person name="Liu P."/>
            <person name="Grigoriev I."/>
            <person name="Longcore J.E."/>
            <person name="James T.Y."/>
        </authorList>
    </citation>
    <scope>NUCLEOTIDE SEQUENCE</scope>
    <source>
        <strain evidence="2">JEL0513</strain>
    </source>
</reference>
<evidence type="ECO:0000313" key="3">
    <source>
        <dbReference type="Proteomes" id="UP001211907"/>
    </source>
</evidence>
<protein>
    <recommendedName>
        <fullName evidence="4">Adhesin domain-containing protein</fullName>
    </recommendedName>
</protein>
<dbReference type="Proteomes" id="UP001211907">
    <property type="component" value="Unassembled WGS sequence"/>
</dbReference>
<accession>A0AAD5T736</accession>
<evidence type="ECO:0000256" key="1">
    <source>
        <dbReference type="SAM" id="MobiDB-lite"/>
    </source>
</evidence>